<dbReference type="SUPFAM" id="SSF50156">
    <property type="entry name" value="PDZ domain-like"/>
    <property type="match status" value="1"/>
</dbReference>
<keyword evidence="7" id="KW-1185">Reference proteome</keyword>
<reference evidence="4 6" key="2">
    <citation type="submission" date="2020-07" db="EMBL/GenBank/DDBJ databases">
        <title>Sequencing the genomes of 1000 actinobacteria strains.</title>
        <authorList>
            <person name="Klenk H.-P."/>
        </authorList>
    </citation>
    <scope>NUCLEOTIDE SEQUENCE [LARGE SCALE GENOMIC DNA]</scope>
    <source>
        <strain evidence="4 6">DSM 15131</strain>
    </source>
</reference>
<organism evidence="4 6">
    <name type="scientific">Nocardioides aromaticivorans</name>
    <dbReference type="NCBI Taxonomy" id="200618"/>
    <lineage>
        <taxon>Bacteria</taxon>
        <taxon>Bacillati</taxon>
        <taxon>Actinomycetota</taxon>
        <taxon>Actinomycetes</taxon>
        <taxon>Propionibacteriales</taxon>
        <taxon>Nocardioidaceae</taxon>
        <taxon>Nocardioides</taxon>
    </lineage>
</organism>
<dbReference type="InterPro" id="IPR001478">
    <property type="entry name" value="PDZ"/>
</dbReference>
<dbReference type="GO" id="GO:0030163">
    <property type="term" value="P:protein catabolic process"/>
    <property type="evidence" value="ECO:0007669"/>
    <property type="project" value="InterPro"/>
</dbReference>
<feature type="domain" description="PDZ" evidence="3">
    <location>
        <begin position="145"/>
        <end position="206"/>
    </location>
</feature>
<dbReference type="GO" id="GO:0004176">
    <property type="term" value="F:ATP-dependent peptidase activity"/>
    <property type="evidence" value="ECO:0007669"/>
    <property type="project" value="InterPro"/>
</dbReference>
<evidence type="ECO:0000259" key="2">
    <source>
        <dbReference type="Pfam" id="PF05362"/>
    </source>
</evidence>
<evidence type="ECO:0000256" key="1">
    <source>
        <dbReference type="SAM" id="MobiDB-lite"/>
    </source>
</evidence>
<dbReference type="InterPro" id="IPR014721">
    <property type="entry name" value="Ribsml_uS5_D2-typ_fold_subgr"/>
</dbReference>
<dbReference type="PANTHER" id="PTHR10046">
    <property type="entry name" value="ATP DEPENDENT LON PROTEASE FAMILY MEMBER"/>
    <property type="match status" value="1"/>
</dbReference>
<dbReference type="Gene3D" id="2.30.42.10">
    <property type="match status" value="1"/>
</dbReference>
<evidence type="ECO:0000313" key="7">
    <source>
        <dbReference type="Proteomes" id="UP000662818"/>
    </source>
</evidence>
<dbReference type="SUPFAM" id="SSF54211">
    <property type="entry name" value="Ribosomal protein S5 domain 2-like"/>
    <property type="match status" value="1"/>
</dbReference>
<dbReference type="Pfam" id="PF05362">
    <property type="entry name" value="Lon_C"/>
    <property type="match status" value="1"/>
</dbReference>
<dbReference type="GO" id="GO:0004252">
    <property type="term" value="F:serine-type endopeptidase activity"/>
    <property type="evidence" value="ECO:0007669"/>
    <property type="project" value="InterPro"/>
</dbReference>
<proteinExistence type="predicted"/>
<name>A0A7Z0CQ40_9ACTN</name>
<reference evidence="5 7" key="1">
    <citation type="submission" date="2017-06" db="EMBL/GenBank/DDBJ databases">
        <title>Complete Genome Sequence of the Soil Carbazole-Degrading Bacterium Nocardioides aromaticivorans IC177.</title>
        <authorList>
            <person name="Vejarano F."/>
            <person name="Suzuki-Minakuchi C."/>
            <person name="Ohtsubo Y."/>
            <person name="Tsuda M."/>
            <person name="Okada K."/>
            <person name="Nojiri H."/>
        </authorList>
    </citation>
    <scope>NUCLEOTIDE SEQUENCE [LARGE SCALE GENOMIC DNA]</scope>
    <source>
        <strain evidence="5 7">IC177</strain>
    </source>
</reference>
<evidence type="ECO:0000313" key="4">
    <source>
        <dbReference type="EMBL" id="NYI46575.1"/>
    </source>
</evidence>
<dbReference type="EMBL" id="CP022295">
    <property type="protein sequence ID" value="QSR25740.1"/>
    <property type="molecule type" value="Genomic_DNA"/>
</dbReference>
<dbReference type="EMBL" id="JACBZM010000001">
    <property type="protein sequence ID" value="NYI46575.1"/>
    <property type="molecule type" value="Genomic_DNA"/>
</dbReference>
<evidence type="ECO:0000313" key="5">
    <source>
        <dbReference type="EMBL" id="QSR25740.1"/>
    </source>
</evidence>
<dbReference type="Proteomes" id="UP000662818">
    <property type="component" value="Chromosome"/>
</dbReference>
<dbReference type="Gene3D" id="3.30.230.10">
    <property type="match status" value="1"/>
</dbReference>
<feature type="domain" description="Lon proteolytic" evidence="2">
    <location>
        <begin position="241"/>
        <end position="318"/>
    </location>
</feature>
<dbReference type="InterPro" id="IPR027065">
    <property type="entry name" value="Lon_Prtase"/>
</dbReference>
<gene>
    <name evidence="4" type="ORF">BJ993_003655</name>
    <name evidence="5" type="ORF">CFH99_08905</name>
</gene>
<dbReference type="GO" id="GO:0006508">
    <property type="term" value="P:proteolysis"/>
    <property type="evidence" value="ECO:0007669"/>
    <property type="project" value="InterPro"/>
</dbReference>
<dbReference type="RefSeq" id="WP_179650430.1">
    <property type="nucleotide sequence ID" value="NZ_CP022295.1"/>
</dbReference>
<dbReference type="Pfam" id="PF13180">
    <property type="entry name" value="PDZ_2"/>
    <property type="match status" value="1"/>
</dbReference>
<dbReference type="GO" id="GO:0005524">
    <property type="term" value="F:ATP binding"/>
    <property type="evidence" value="ECO:0007669"/>
    <property type="project" value="InterPro"/>
</dbReference>
<sequence length="346" mass="36712">MSQRLIAVCIAGPLALILGGIALAVPLPYASYSPGPTFDILGTDENQAEVIQVDGHKAYYDKGQIRFTTVIASSYGQKLTLGDALTRWFDPDRAVVPYDVVHPPEQSKKDEEAEGQVQMSTSQDTAKAVALKEIGVDVPTAVQAAAVAADGPAADKLLPGDLFREVDGEPVTDADQIVKAVQKHKDLSNVEFKILRDKDELTVRVKPKLDDEGVPKVGVQVGLGYEFPFKIQLRVDPTVGGPSAGLMFSLAIYDTLTPGSMTGGATVAGTGELLPDGTVGPIGGIAQKIAGAQEAGAQLFFVPKDNCPDVTDLDPDLRLVKATTMHEARLALEKWSKDHDAELPAC</sequence>
<protein>
    <submittedName>
        <fullName evidence="4">PDZ domain-containing protein</fullName>
    </submittedName>
    <submittedName>
        <fullName evidence="5">Signaling protein</fullName>
    </submittedName>
</protein>
<evidence type="ECO:0000259" key="3">
    <source>
        <dbReference type="Pfam" id="PF13180"/>
    </source>
</evidence>
<dbReference type="InterPro" id="IPR020568">
    <property type="entry name" value="Ribosomal_Su5_D2-typ_SF"/>
</dbReference>
<dbReference type="AlphaFoldDB" id="A0A7Z0CQ40"/>
<dbReference type="InterPro" id="IPR008269">
    <property type="entry name" value="Lon_proteolytic"/>
</dbReference>
<evidence type="ECO:0000313" key="6">
    <source>
        <dbReference type="Proteomes" id="UP000562045"/>
    </source>
</evidence>
<accession>A0A7Z0CQ40</accession>
<dbReference type="InterPro" id="IPR036034">
    <property type="entry name" value="PDZ_sf"/>
</dbReference>
<dbReference type="Proteomes" id="UP000562045">
    <property type="component" value="Unassembled WGS sequence"/>
</dbReference>
<feature type="region of interest" description="Disordered" evidence="1">
    <location>
        <begin position="101"/>
        <end position="121"/>
    </location>
</feature>